<name>A0A484KW30_9ASTE</name>
<dbReference type="EMBL" id="OOIL02000669">
    <property type="protein sequence ID" value="VFQ68184.1"/>
    <property type="molecule type" value="Genomic_DNA"/>
</dbReference>
<organism evidence="2 3">
    <name type="scientific">Cuscuta campestris</name>
    <dbReference type="NCBI Taxonomy" id="132261"/>
    <lineage>
        <taxon>Eukaryota</taxon>
        <taxon>Viridiplantae</taxon>
        <taxon>Streptophyta</taxon>
        <taxon>Embryophyta</taxon>
        <taxon>Tracheophyta</taxon>
        <taxon>Spermatophyta</taxon>
        <taxon>Magnoliopsida</taxon>
        <taxon>eudicotyledons</taxon>
        <taxon>Gunneridae</taxon>
        <taxon>Pentapetalae</taxon>
        <taxon>asterids</taxon>
        <taxon>lamiids</taxon>
        <taxon>Solanales</taxon>
        <taxon>Convolvulaceae</taxon>
        <taxon>Cuscuteae</taxon>
        <taxon>Cuscuta</taxon>
        <taxon>Cuscuta subgen. Grammica</taxon>
        <taxon>Cuscuta sect. Cleistogrammica</taxon>
    </lineage>
</organism>
<feature type="transmembrane region" description="Helical" evidence="1">
    <location>
        <begin position="39"/>
        <end position="62"/>
    </location>
</feature>
<evidence type="ECO:0000313" key="2">
    <source>
        <dbReference type="EMBL" id="VFQ68184.1"/>
    </source>
</evidence>
<keyword evidence="1" id="KW-0812">Transmembrane</keyword>
<dbReference type="Proteomes" id="UP000595140">
    <property type="component" value="Unassembled WGS sequence"/>
</dbReference>
<protein>
    <submittedName>
        <fullName evidence="2">Uncharacterized protein</fullName>
    </submittedName>
</protein>
<accession>A0A484KW30</accession>
<feature type="transmembrane region" description="Helical" evidence="1">
    <location>
        <begin position="68"/>
        <end position="91"/>
    </location>
</feature>
<proteinExistence type="predicted"/>
<evidence type="ECO:0000313" key="3">
    <source>
        <dbReference type="Proteomes" id="UP000595140"/>
    </source>
</evidence>
<keyword evidence="1" id="KW-1133">Transmembrane helix</keyword>
<evidence type="ECO:0000256" key="1">
    <source>
        <dbReference type="SAM" id="Phobius"/>
    </source>
</evidence>
<gene>
    <name evidence="2" type="ORF">CCAM_LOCUS9960</name>
</gene>
<keyword evidence="1" id="KW-0472">Membrane</keyword>
<keyword evidence="3" id="KW-1185">Reference proteome</keyword>
<sequence length="92" mass="9981">MRVDIIIKSWRGLTEDHGQYTQETIVSVGQTCGWMIGQLFLHSLSFPGCHCITVSSAFAFASSAPLKIGFWDSMAVFNLLLLNLGGAGFGLL</sequence>
<dbReference type="AlphaFoldDB" id="A0A484KW30"/>
<reference evidence="2 3" key="1">
    <citation type="submission" date="2018-04" db="EMBL/GenBank/DDBJ databases">
        <authorList>
            <person name="Vogel A."/>
        </authorList>
    </citation>
    <scope>NUCLEOTIDE SEQUENCE [LARGE SCALE GENOMIC DNA]</scope>
</reference>